<evidence type="ECO:0000313" key="1">
    <source>
        <dbReference type="EMBL" id="NME90031.1"/>
    </source>
</evidence>
<reference evidence="1 2" key="1">
    <citation type="submission" date="2020-04" db="EMBL/GenBank/DDBJ databases">
        <authorList>
            <person name="Hitch T.C.A."/>
            <person name="Wylensek D."/>
            <person name="Clavel T."/>
        </authorList>
    </citation>
    <scope>NUCLEOTIDE SEQUENCE [LARGE SCALE GENOMIC DNA]</scope>
    <source>
        <strain evidence="1 2">BL-383-APC-3D</strain>
    </source>
</reference>
<dbReference type="RefSeq" id="WP_168970206.1">
    <property type="nucleotide sequence ID" value="NZ_JABAFZ010000009.1"/>
</dbReference>
<name>A0AB36CNM6_9CORY</name>
<dbReference type="EMBL" id="JABAFZ010000009">
    <property type="protein sequence ID" value="NME90031.1"/>
    <property type="molecule type" value="Genomic_DNA"/>
</dbReference>
<comment type="caution">
    <text evidence="1">The sequence shown here is derived from an EMBL/GenBank/DDBJ whole genome shotgun (WGS) entry which is preliminary data.</text>
</comment>
<dbReference type="AlphaFoldDB" id="A0AB36CNM6"/>
<proteinExistence type="predicted"/>
<gene>
    <name evidence="1" type="ORF">HF853_10190</name>
</gene>
<dbReference type="Proteomes" id="UP000544551">
    <property type="component" value="Unassembled WGS sequence"/>
</dbReference>
<evidence type="ECO:0000313" key="2">
    <source>
        <dbReference type="Proteomes" id="UP000544551"/>
    </source>
</evidence>
<organism evidence="1 2">
    <name type="scientific">Corynebacterium stationis</name>
    <dbReference type="NCBI Taxonomy" id="1705"/>
    <lineage>
        <taxon>Bacteria</taxon>
        <taxon>Bacillati</taxon>
        <taxon>Actinomycetota</taxon>
        <taxon>Actinomycetes</taxon>
        <taxon>Mycobacteriales</taxon>
        <taxon>Corynebacteriaceae</taxon>
        <taxon>Corynebacterium</taxon>
    </lineage>
</organism>
<accession>A0AB36CNM6</accession>
<sequence length="47" mass="5173">MSISVSRTSTATVLSNVPRDIREIERQAPRPSGFTAFLARVFGAKHN</sequence>
<protein>
    <submittedName>
        <fullName evidence="1">Uncharacterized protein</fullName>
    </submittedName>
</protein>